<evidence type="ECO:0000256" key="1">
    <source>
        <dbReference type="SAM" id="MobiDB-lite"/>
    </source>
</evidence>
<reference evidence="3" key="1">
    <citation type="submission" date="2011-02" db="EMBL/GenBank/DDBJ databases">
        <title>The Genome Sequence of Capsaspora owczarzaki ATCC 30864.</title>
        <authorList>
            <person name="Russ C."/>
            <person name="Cuomo C."/>
            <person name="Burger G."/>
            <person name="Gray M.W."/>
            <person name="Holland P.W.H."/>
            <person name="King N."/>
            <person name="Lang F.B.F."/>
            <person name="Roger A.J."/>
            <person name="Ruiz-Trillo I."/>
            <person name="Young S.K."/>
            <person name="Zeng Q."/>
            <person name="Gargeya S."/>
            <person name="Alvarado L."/>
            <person name="Berlin A."/>
            <person name="Chapman S.B."/>
            <person name="Chen Z."/>
            <person name="Freedman E."/>
            <person name="Gellesch M."/>
            <person name="Goldberg J."/>
            <person name="Griggs A."/>
            <person name="Gujja S."/>
            <person name="Heilman E."/>
            <person name="Heiman D."/>
            <person name="Howarth C."/>
            <person name="Mehta T."/>
            <person name="Neiman D."/>
            <person name="Pearson M."/>
            <person name="Roberts A."/>
            <person name="Saif S."/>
            <person name="Shea T."/>
            <person name="Shenoy N."/>
            <person name="Sisk P."/>
            <person name="Stolte C."/>
            <person name="Sykes S."/>
            <person name="White J."/>
            <person name="Yandava C."/>
            <person name="Haas B."/>
            <person name="Nusbaum C."/>
            <person name="Birren B."/>
        </authorList>
    </citation>
    <scope>NUCLEOTIDE SEQUENCE</scope>
    <source>
        <strain evidence="3">ATCC 30864</strain>
    </source>
</reference>
<accession>A0A0D2WGZ3</accession>
<name>A0A0D2WGZ3_CAPO3</name>
<sequence>MKRRREAEPLDHHGCPGWSKVAQRAEAACGLLCGSGSLHSSAQSLLALQLESLSALVDVFPLPASRRLTTFNGDRDVSDSASPGLGLINGRVCATHRHWLTQYALDHFEKLMPALNNCFTSRSRPVAHMAAKVVRGLLYVIEESQASQVVAQSFAQMQVLLLTHRAQSSNMIQGVAVWLDMFREIIQAGDATSSSDSCCPDCRGALSSLHGPSQENLVQRICAALMEESSSIVPLLVLPQTHVQATSQVVIATALQAFVQLLRNTLDTVVDHDTAVALAVVASQQLVHLNPWLVSVQMRSLFRADCMFGPRQSLVGLVRRFTELASNPQVPLAARVRLVACTALALVSDSKDAPVQTTPTGRAAIIWWKQLALLARLTSSIGTLAEQLAAQLFDRTCAELASELAAGSQAIKVVLHAQHLLAPTLHSLHNVLPDTMDYERMQRNTLVGILQLLSLQDNTVIFRLLSPLLRCELATARLLAQSALPEALRSTVDTVRQTWLLDDLLSPSMLTVLALRQFSDSPGALLEECMENVACLEFFALAFRILVQDFPHHQCTLDEVNAVVTRLHRRVSESIDPDEGALVTHVAALSLIGAYGHDSSDEDDGDGSESEAASPTMCGADDNADNLAEPFDLEVFLPLLSKLFKMLSNLQVAGQVPGELDTLAKRLEVFLREMAAQTME</sequence>
<dbReference type="AlphaFoldDB" id="A0A0D2WGZ3"/>
<organism evidence="2 3">
    <name type="scientific">Capsaspora owczarzaki (strain ATCC 30864)</name>
    <dbReference type="NCBI Taxonomy" id="595528"/>
    <lineage>
        <taxon>Eukaryota</taxon>
        <taxon>Filasterea</taxon>
        <taxon>Capsaspora</taxon>
    </lineage>
</organism>
<protein>
    <submittedName>
        <fullName evidence="2">Uncharacterized protein</fullName>
    </submittedName>
</protein>
<evidence type="ECO:0000313" key="2">
    <source>
        <dbReference type="EMBL" id="KJE88775.1"/>
    </source>
</evidence>
<dbReference type="Proteomes" id="UP000008743">
    <property type="component" value="Unassembled WGS sequence"/>
</dbReference>
<keyword evidence="3" id="KW-1185">Reference proteome</keyword>
<feature type="region of interest" description="Disordered" evidence="1">
    <location>
        <begin position="598"/>
        <end position="621"/>
    </location>
</feature>
<feature type="compositionally biased region" description="Acidic residues" evidence="1">
    <location>
        <begin position="600"/>
        <end position="609"/>
    </location>
</feature>
<dbReference type="RefSeq" id="XP_004365236.2">
    <property type="nucleotide sequence ID" value="XM_004365179.2"/>
</dbReference>
<dbReference type="InParanoid" id="A0A0D2WGZ3"/>
<proteinExistence type="predicted"/>
<evidence type="ECO:0000313" key="3">
    <source>
        <dbReference type="Proteomes" id="UP000008743"/>
    </source>
</evidence>
<gene>
    <name evidence="2" type="ORF">CAOG_000365</name>
</gene>
<dbReference type="EMBL" id="KE346360">
    <property type="protein sequence ID" value="KJE88775.1"/>
    <property type="molecule type" value="Genomic_DNA"/>
</dbReference>